<proteinExistence type="predicted"/>
<accession>A0A8K0CJ01</accession>
<dbReference type="AlphaFoldDB" id="A0A8K0CJ01"/>
<evidence type="ECO:0000313" key="2">
    <source>
        <dbReference type="Proteomes" id="UP000801492"/>
    </source>
</evidence>
<evidence type="ECO:0000313" key="1">
    <source>
        <dbReference type="EMBL" id="KAF2887224.1"/>
    </source>
</evidence>
<protein>
    <submittedName>
        <fullName evidence="1">Uncharacterized protein</fullName>
    </submittedName>
</protein>
<sequence length="72" mass="8643">MKNKNNYSRRKKYSIRRLKESSVPQEFKKKISSKLKQMSKYAFIEEEWAQIRKASVNASGKWLMELKTTNKN</sequence>
<gene>
    <name evidence="1" type="ORF">ILUMI_18949</name>
</gene>
<dbReference type="Proteomes" id="UP000801492">
    <property type="component" value="Unassembled WGS sequence"/>
</dbReference>
<feature type="non-terminal residue" evidence="1">
    <location>
        <position position="72"/>
    </location>
</feature>
<organism evidence="1 2">
    <name type="scientific">Ignelater luminosus</name>
    <name type="common">Cucubano</name>
    <name type="synonym">Pyrophorus luminosus</name>
    <dbReference type="NCBI Taxonomy" id="2038154"/>
    <lineage>
        <taxon>Eukaryota</taxon>
        <taxon>Metazoa</taxon>
        <taxon>Ecdysozoa</taxon>
        <taxon>Arthropoda</taxon>
        <taxon>Hexapoda</taxon>
        <taxon>Insecta</taxon>
        <taxon>Pterygota</taxon>
        <taxon>Neoptera</taxon>
        <taxon>Endopterygota</taxon>
        <taxon>Coleoptera</taxon>
        <taxon>Polyphaga</taxon>
        <taxon>Elateriformia</taxon>
        <taxon>Elateroidea</taxon>
        <taxon>Elateridae</taxon>
        <taxon>Agrypninae</taxon>
        <taxon>Pyrophorini</taxon>
        <taxon>Ignelater</taxon>
    </lineage>
</organism>
<keyword evidence="2" id="KW-1185">Reference proteome</keyword>
<dbReference type="EMBL" id="VTPC01084557">
    <property type="protein sequence ID" value="KAF2887224.1"/>
    <property type="molecule type" value="Genomic_DNA"/>
</dbReference>
<name>A0A8K0CJ01_IGNLU</name>
<reference evidence="1" key="1">
    <citation type="submission" date="2019-08" db="EMBL/GenBank/DDBJ databases">
        <title>The genome of the North American firefly Photinus pyralis.</title>
        <authorList>
            <consortium name="Photinus pyralis genome working group"/>
            <person name="Fallon T.R."/>
            <person name="Sander Lower S.E."/>
            <person name="Weng J.-K."/>
        </authorList>
    </citation>
    <scope>NUCLEOTIDE SEQUENCE</scope>
    <source>
        <strain evidence="1">TRF0915ILg1</strain>
        <tissue evidence="1">Whole body</tissue>
    </source>
</reference>
<comment type="caution">
    <text evidence="1">The sequence shown here is derived from an EMBL/GenBank/DDBJ whole genome shotgun (WGS) entry which is preliminary data.</text>
</comment>